<name>A0ABP9WWL8_9CHLR</name>
<dbReference type="SUPFAM" id="SSF53850">
    <property type="entry name" value="Periplasmic binding protein-like II"/>
    <property type="match status" value="1"/>
</dbReference>
<gene>
    <name evidence="4" type="ORF">Hgul01_00760</name>
</gene>
<dbReference type="Gene3D" id="3.40.190.10">
    <property type="entry name" value="Periplasmic binding protein-like II"/>
    <property type="match status" value="2"/>
</dbReference>
<keyword evidence="5" id="KW-1185">Reference proteome</keyword>
<dbReference type="PANTHER" id="PTHR30061:SF50">
    <property type="entry name" value="MALTOSE_MALTODEXTRIN-BINDING PERIPLASMIC PROTEIN"/>
    <property type="match status" value="1"/>
</dbReference>
<dbReference type="Proteomes" id="UP001428290">
    <property type="component" value="Unassembled WGS sequence"/>
</dbReference>
<comment type="similarity">
    <text evidence="1">Belongs to the bacterial solute-binding protein 1 family.</text>
</comment>
<dbReference type="PROSITE" id="PS51257">
    <property type="entry name" value="PROKAR_LIPOPROTEIN"/>
    <property type="match status" value="1"/>
</dbReference>
<sequence length="411" mass="46012">MRAVWRYFSLFMIGIFIVAGCSTTSYDNTLLTPGATANPPARTQLVIWHGADAQRSELFTRLLLEYQREHPNVVIQIVNRGANLLHDYRAALLEGTPPDLIWLNENRWVGELADQQLIIDLTERLSDENLESIAPAALDGARYGEKLYGLPLTLDLPVLYYNRANFVSTPPQSTAEWLEIARGFSDDQGQYGLAYNLSLYFTQPYLPAFGGTIFDSTGEVVLGTQSYTPTLQWLTWVDELAQDPRLLARDDHRLVARSVSQNSAIMTIDWADQIGTYRQLWGENVGVQPLPRLSQTGQEPQPFVRSSVLVISPRSTEQQQNAALDVMRFLVEMKAQTAFQAADIPSVRIDLASADPLYTQIQLAVSRASAWPTTLRFNNGWDILIALVRNSLNGAPLEESIANADRLLRSE</sequence>
<reference evidence="4 5" key="1">
    <citation type="submission" date="2024-02" db="EMBL/GenBank/DDBJ databases">
        <title>Herpetosiphon gulosus NBRC 112829.</title>
        <authorList>
            <person name="Ichikawa N."/>
            <person name="Katano-Makiyama Y."/>
            <person name="Hidaka K."/>
        </authorList>
    </citation>
    <scope>NUCLEOTIDE SEQUENCE [LARGE SCALE GENOMIC DNA]</scope>
    <source>
        <strain evidence="4 5">NBRC 112829</strain>
    </source>
</reference>
<accession>A0ABP9WWL8</accession>
<dbReference type="EMBL" id="BAABRU010000002">
    <property type="protein sequence ID" value="GAA5526978.1"/>
    <property type="molecule type" value="Genomic_DNA"/>
</dbReference>
<evidence type="ECO:0000256" key="1">
    <source>
        <dbReference type="ARBA" id="ARBA00008520"/>
    </source>
</evidence>
<protein>
    <recommendedName>
        <fullName evidence="6">Extracellular solute-binding protein</fullName>
    </recommendedName>
</protein>
<organism evidence="4 5">
    <name type="scientific">Herpetosiphon gulosus</name>
    <dbReference type="NCBI Taxonomy" id="1973496"/>
    <lineage>
        <taxon>Bacteria</taxon>
        <taxon>Bacillati</taxon>
        <taxon>Chloroflexota</taxon>
        <taxon>Chloroflexia</taxon>
        <taxon>Herpetosiphonales</taxon>
        <taxon>Herpetosiphonaceae</taxon>
        <taxon>Herpetosiphon</taxon>
    </lineage>
</organism>
<keyword evidence="3" id="KW-0732">Signal</keyword>
<dbReference type="Pfam" id="PF13416">
    <property type="entry name" value="SBP_bac_8"/>
    <property type="match status" value="1"/>
</dbReference>
<comment type="caution">
    <text evidence="4">The sequence shown here is derived from an EMBL/GenBank/DDBJ whole genome shotgun (WGS) entry which is preliminary data.</text>
</comment>
<dbReference type="InterPro" id="IPR006059">
    <property type="entry name" value="SBP"/>
</dbReference>
<evidence type="ECO:0008006" key="6">
    <source>
        <dbReference type="Google" id="ProtNLM"/>
    </source>
</evidence>
<dbReference type="PANTHER" id="PTHR30061">
    <property type="entry name" value="MALTOSE-BINDING PERIPLASMIC PROTEIN"/>
    <property type="match status" value="1"/>
</dbReference>
<evidence type="ECO:0000256" key="3">
    <source>
        <dbReference type="ARBA" id="ARBA00022729"/>
    </source>
</evidence>
<dbReference type="RefSeq" id="WP_345720611.1">
    <property type="nucleotide sequence ID" value="NZ_BAABRU010000002.1"/>
</dbReference>
<evidence type="ECO:0000256" key="2">
    <source>
        <dbReference type="ARBA" id="ARBA00022448"/>
    </source>
</evidence>
<keyword evidence="2" id="KW-0813">Transport</keyword>
<evidence type="ECO:0000313" key="5">
    <source>
        <dbReference type="Proteomes" id="UP001428290"/>
    </source>
</evidence>
<evidence type="ECO:0000313" key="4">
    <source>
        <dbReference type="EMBL" id="GAA5526978.1"/>
    </source>
</evidence>
<proteinExistence type="inferred from homology"/>